<dbReference type="AlphaFoldDB" id="A0A2U3KRV5"/>
<gene>
    <name evidence="2" type="ORF">SBA1_440038</name>
</gene>
<proteinExistence type="predicted"/>
<accession>A0A2U3KRV5</accession>
<evidence type="ECO:0008006" key="4">
    <source>
        <dbReference type="Google" id="ProtNLM"/>
    </source>
</evidence>
<reference evidence="3" key="1">
    <citation type="submission" date="2018-02" db="EMBL/GenBank/DDBJ databases">
        <authorList>
            <person name="Hausmann B."/>
        </authorList>
    </citation>
    <scope>NUCLEOTIDE SEQUENCE [LARGE SCALE GENOMIC DNA]</scope>
    <source>
        <strain evidence="3">Peat soil MAG SbA1</strain>
    </source>
</reference>
<keyword evidence="1" id="KW-1133">Transmembrane helix</keyword>
<evidence type="ECO:0000313" key="3">
    <source>
        <dbReference type="Proteomes" id="UP000238701"/>
    </source>
</evidence>
<keyword evidence="1" id="KW-0472">Membrane</keyword>
<sequence>MGTIKAIAGIFAIVFVVYAGFQIVPPELNNYSFQDDLRNVAMMGTSNLHQSDQDLVDAVLKKAQERDIPLTPQQVTVQHIGTPGALAVYVGADYTVPVSLPGYSFTLHFTPSSGNKGI</sequence>
<evidence type="ECO:0000313" key="2">
    <source>
        <dbReference type="EMBL" id="SPF42340.1"/>
    </source>
</evidence>
<dbReference type="Proteomes" id="UP000238701">
    <property type="component" value="Unassembled WGS sequence"/>
</dbReference>
<protein>
    <recommendedName>
        <fullName evidence="4">DUF4845 domain-containing protein</fullName>
    </recommendedName>
</protein>
<evidence type="ECO:0000256" key="1">
    <source>
        <dbReference type="SAM" id="Phobius"/>
    </source>
</evidence>
<keyword evidence="1" id="KW-0812">Transmembrane</keyword>
<dbReference type="EMBL" id="OMOD01000138">
    <property type="protein sequence ID" value="SPF42340.1"/>
    <property type="molecule type" value="Genomic_DNA"/>
</dbReference>
<feature type="transmembrane region" description="Helical" evidence="1">
    <location>
        <begin position="6"/>
        <end position="24"/>
    </location>
</feature>
<name>A0A2U3KRV5_9BACT</name>
<organism evidence="2 3">
    <name type="scientific">Candidatus Sulfotelmatobacter kueseliae</name>
    <dbReference type="NCBI Taxonomy" id="2042962"/>
    <lineage>
        <taxon>Bacteria</taxon>
        <taxon>Pseudomonadati</taxon>
        <taxon>Acidobacteriota</taxon>
        <taxon>Terriglobia</taxon>
        <taxon>Terriglobales</taxon>
        <taxon>Candidatus Korobacteraceae</taxon>
        <taxon>Candidatus Sulfotelmatobacter</taxon>
    </lineage>
</organism>